<evidence type="ECO:0000259" key="1">
    <source>
        <dbReference type="Pfam" id="PF01243"/>
    </source>
</evidence>
<dbReference type="Pfam" id="PF01243">
    <property type="entry name" value="PNPOx_N"/>
    <property type="match status" value="1"/>
</dbReference>
<dbReference type="STRING" id="1705394.SP60_00110"/>
<evidence type="ECO:0000313" key="3">
    <source>
        <dbReference type="Proteomes" id="UP000058020"/>
    </source>
</evidence>
<dbReference type="Proteomes" id="UP000058020">
    <property type="component" value="Chromosome"/>
</dbReference>
<reference evidence="2 3" key="1">
    <citation type="journal article" date="2015" name="Genome Announc.">
        <title>Genome Sequence of 'Candidatus Thioglobus autotrophica' Strain EF1, a Chemoautotroph from the SUP05 Clade of Marine Gammaproteobacteria.</title>
        <authorList>
            <person name="Shah V."/>
            <person name="Morris R.M."/>
        </authorList>
    </citation>
    <scope>NUCLEOTIDE SEQUENCE [LARGE SCALE GENOMIC DNA]</scope>
    <source>
        <strain evidence="2 3">EF1</strain>
    </source>
</reference>
<gene>
    <name evidence="2" type="ORF">SP60_00110</name>
</gene>
<dbReference type="Gene3D" id="2.30.110.10">
    <property type="entry name" value="Electron Transport, Fmn-binding Protein, Chain A"/>
    <property type="match status" value="1"/>
</dbReference>
<protein>
    <submittedName>
        <fullName evidence="2">Pyridoxamine 5'-phosphate oxidase</fullName>
    </submittedName>
</protein>
<name>A0A0M4P7K9_9GAMM</name>
<organism evidence="2 3">
    <name type="scientific">Candidatus Thioglobus autotrophicus</name>
    <dbReference type="NCBI Taxonomy" id="1705394"/>
    <lineage>
        <taxon>Bacteria</taxon>
        <taxon>Pseudomonadati</taxon>
        <taxon>Pseudomonadota</taxon>
        <taxon>Gammaproteobacteria</taxon>
        <taxon>Candidatus Pseudothioglobaceae</taxon>
        <taxon>Candidatus Thioglobus</taxon>
    </lineage>
</organism>
<sequence length="167" mass="19005">MMSDSDFHAGELEAQQKWRTSHIWNKKHREELLWDHIPESLFERIENAPFFFLATSNKKGECDCSFKGGGPDIICILDEKNFVFPDIDGNGAFMSLGNIIQNPHVGCFFIDFSTGERLRVNGQASIHISGEIKDLFPNYTRAVLVKIEQVVPNCSAHIPKLIPWVKE</sequence>
<dbReference type="SUPFAM" id="SSF50475">
    <property type="entry name" value="FMN-binding split barrel"/>
    <property type="match status" value="1"/>
</dbReference>
<dbReference type="InterPro" id="IPR011576">
    <property type="entry name" value="Pyridox_Oxase_N"/>
</dbReference>
<dbReference type="OrthoDB" id="9796486at2"/>
<dbReference type="InterPro" id="IPR012349">
    <property type="entry name" value="Split_barrel_FMN-bd"/>
</dbReference>
<dbReference type="EMBL" id="CP010552">
    <property type="protein sequence ID" value="ALE51797.1"/>
    <property type="molecule type" value="Genomic_DNA"/>
</dbReference>
<feature type="domain" description="Pyridoxamine 5'-phosphate oxidase N-terminal" evidence="1">
    <location>
        <begin position="39"/>
        <end position="136"/>
    </location>
</feature>
<accession>A0A0M4P7K9</accession>
<dbReference type="AlphaFoldDB" id="A0A0M4P7K9"/>
<evidence type="ECO:0000313" key="2">
    <source>
        <dbReference type="EMBL" id="ALE51797.1"/>
    </source>
</evidence>
<keyword evidence="3" id="KW-1185">Reference proteome</keyword>
<dbReference type="KEGG" id="tho:SP60_00110"/>
<dbReference type="PATRIC" id="fig|1705394.5.peg.22"/>
<proteinExistence type="predicted"/>
<dbReference type="PANTHER" id="PTHR42815">
    <property type="entry name" value="FAD-BINDING, PUTATIVE (AFU_ORTHOLOGUE AFUA_6G07600)-RELATED"/>
    <property type="match status" value="1"/>
</dbReference>
<dbReference type="PANTHER" id="PTHR42815:SF2">
    <property type="entry name" value="FAD-BINDING, PUTATIVE (AFU_ORTHOLOGUE AFUA_6G07600)-RELATED"/>
    <property type="match status" value="1"/>
</dbReference>